<proteinExistence type="predicted"/>
<reference evidence="1" key="1">
    <citation type="submission" date="2022-03" db="EMBL/GenBank/DDBJ databases">
        <authorList>
            <person name="Tunstrom K."/>
        </authorList>
    </citation>
    <scope>NUCLEOTIDE SEQUENCE</scope>
</reference>
<keyword evidence="2" id="KW-1185">Reference proteome</keyword>
<organism evidence="1 2">
    <name type="scientific">Euphydryas editha</name>
    <name type="common">Edith's checkerspot</name>
    <dbReference type="NCBI Taxonomy" id="104508"/>
    <lineage>
        <taxon>Eukaryota</taxon>
        <taxon>Metazoa</taxon>
        <taxon>Ecdysozoa</taxon>
        <taxon>Arthropoda</taxon>
        <taxon>Hexapoda</taxon>
        <taxon>Insecta</taxon>
        <taxon>Pterygota</taxon>
        <taxon>Neoptera</taxon>
        <taxon>Endopterygota</taxon>
        <taxon>Lepidoptera</taxon>
        <taxon>Glossata</taxon>
        <taxon>Ditrysia</taxon>
        <taxon>Papilionoidea</taxon>
        <taxon>Nymphalidae</taxon>
        <taxon>Nymphalinae</taxon>
        <taxon>Euphydryas</taxon>
    </lineage>
</organism>
<comment type="caution">
    <text evidence="1">The sequence shown here is derived from an EMBL/GenBank/DDBJ whole genome shotgun (WGS) entry which is preliminary data.</text>
</comment>
<dbReference type="EMBL" id="CAKOGL010000001">
    <property type="protein sequence ID" value="CAH2083537.1"/>
    <property type="molecule type" value="Genomic_DNA"/>
</dbReference>
<accession>A0AAU9T972</accession>
<dbReference type="AlphaFoldDB" id="A0AAU9T972"/>
<evidence type="ECO:0000313" key="2">
    <source>
        <dbReference type="Proteomes" id="UP001153954"/>
    </source>
</evidence>
<gene>
    <name evidence="1" type="ORF">EEDITHA_LOCUS208</name>
</gene>
<protein>
    <submittedName>
        <fullName evidence="1">Uncharacterized protein</fullName>
    </submittedName>
</protein>
<dbReference type="Proteomes" id="UP001153954">
    <property type="component" value="Unassembled WGS sequence"/>
</dbReference>
<sequence>MAGVVPSQPPTCISSTAARADCAHEAETHQVTFRAQGVNSRADELLARKQASNFRPLQRKVPSIKLDTELGKWEFDDLLKTFQFRWSVIDALHLEIDSELEGKNQEYDAVFYHYEQLYEDIKRAINRSYQVCVIMRNQLRRWNCLLLAETSSSGHHSRSYQGMNKLFYFN</sequence>
<name>A0AAU9T972_EUPED</name>
<evidence type="ECO:0000313" key="1">
    <source>
        <dbReference type="EMBL" id="CAH2083537.1"/>
    </source>
</evidence>